<evidence type="ECO:0000313" key="2">
    <source>
        <dbReference type="EnsemblMetazoa" id="ISCW009537-PA"/>
    </source>
</evidence>
<name>B7Q0M8_IXOSC</name>
<dbReference type="EMBL" id="ABJB011133286">
    <property type="status" value="NOT_ANNOTATED_CDS"/>
    <property type="molecule type" value="Genomic_DNA"/>
</dbReference>
<dbReference type="HOGENOM" id="CLU_2087469_0_0_1"/>
<reference evidence="2" key="2">
    <citation type="submission" date="2020-05" db="UniProtKB">
        <authorList>
            <consortium name="EnsemblMetazoa"/>
        </authorList>
    </citation>
    <scope>IDENTIFICATION</scope>
    <source>
        <strain evidence="2">wikel</strain>
    </source>
</reference>
<dbReference type="Proteomes" id="UP000001555">
    <property type="component" value="Unassembled WGS sequence"/>
</dbReference>
<dbReference type="EMBL" id="DS833133">
    <property type="protein sequence ID" value="EEC12400.1"/>
    <property type="molecule type" value="Genomic_DNA"/>
</dbReference>
<proteinExistence type="predicted"/>
<dbReference type="AlphaFoldDB" id="B7Q0M8"/>
<protein>
    <submittedName>
        <fullName evidence="1 2">Uncharacterized protein</fullName>
    </submittedName>
</protein>
<sequence length="117" mass="12844">MLCLYTNSLADFTCPRKKNIQKIPRFPRSIVPSPGVKLRHWRATRLSVSASTFGTAGFACSCLFCVRLCSPFATSRESHFFAGLSVGRRDILADMSLAMCARETTIKSDVVSCSSCP</sequence>
<evidence type="ECO:0000313" key="3">
    <source>
        <dbReference type="Proteomes" id="UP000001555"/>
    </source>
</evidence>
<dbReference type="EnsemblMetazoa" id="ISCW009537-RA">
    <property type="protein sequence ID" value="ISCW009537-PA"/>
    <property type="gene ID" value="ISCW009537"/>
</dbReference>
<accession>B7Q0M8</accession>
<dbReference type="VEuPathDB" id="VectorBase:ISCW009537"/>
<dbReference type="InParanoid" id="B7Q0M8"/>
<dbReference type="PaxDb" id="6945-B7Q0M8"/>
<gene>
    <name evidence="1" type="ORF">IscW_ISCW009537</name>
</gene>
<organism>
    <name type="scientific">Ixodes scapularis</name>
    <name type="common">Black-legged tick</name>
    <name type="synonym">Deer tick</name>
    <dbReference type="NCBI Taxonomy" id="6945"/>
    <lineage>
        <taxon>Eukaryota</taxon>
        <taxon>Metazoa</taxon>
        <taxon>Ecdysozoa</taxon>
        <taxon>Arthropoda</taxon>
        <taxon>Chelicerata</taxon>
        <taxon>Arachnida</taxon>
        <taxon>Acari</taxon>
        <taxon>Parasitiformes</taxon>
        <taxon>Ixodida</taxon>
        <taxon>Ixodoidea</taxon>
        <taxon>Ixodidae</taxon>
        <taxon>Ixodinae</taxon>
        <taxon>Ixodes</taxon>
    </lineage>
</organism>
<reference evidence="1 3" key="1">
    <citation type="submission" date="2008-03" db="EMBL/GenBank/DDBJ databases">
        <title>Annotation of Ixodes scapularis.</title>
        <authorList>
            <consortium name="Ixodes scapularis Genome Project Consortium"/>
            <person name="Caler E."/>
            <person name="Hannick L.I."/>
            <person name="Bidwell S."/>
            <person name="Joardar V."/>
            <person name="Thiagarajan M."/>
            <person name="Amedeo P."/>
            <person name="Galinsky K.J."/>
            <person name="Schobel S."/>
            <person name="Inman J."/>
            <person name="Hostetler J."/>
            <person name="Miller J."/>
            <person name="Hammond M."/>
            <person name="Megy K."/>
            <person name="Lawson D."/>
            <person name="Kodira C."/>
            <person name="Sutton G."/>
            <person name="Meyer J."/>
            <person name="Hill C.A."/>
            <person name="Birren B."/>
            <person name="Nene V."/>
            <person name="Collins F."/>
            <person name="Alarcon-Chaidez F."/>
            <person name="Wikel S."/>
            <person name="Strausberg R."/>
        </authorList>
    </citation>
    <scope>NUCLEOTIDE SEQUENCE [LARGE SCALE GENOMIC DNA]</scope>
    <source>
        <strain evidence="3">Wikel</strain>
        <strain evidence="1">Wikel colony</strain>
    </source>
</reference>
<evidence type="ECO:0000313" key="1">
    <source>
        <dbReference type="EMBL" id="EEC12400.1"/>
    </source>
</evidence>
<dbReference type="VEuPathDB" id="VectorBase:ISCI009537"/>
<keyword evidence="3" id="KW-1185">Reference proteome</keyword>